<dbReference type="InterPro" id="IPR016032">
    <property type="entry name" value="Sig_transdc_resp-reg_C-effctor"/>
</dbReference>
<dbReference type="Gene3D" id="1.10.10.10">
    <property type="entry name" value="Winged helix-like DNA-binding domain superfamily/Winged helix DNA-binding domain"/>
    <property type="match status" value="1"/>
</dbReference>
<dbReference type="AlphaFoldDB" id="A0A940PR16"/>
<dbReference type="InterPro" id="IPR027417">
    <property type="entry name" value="P-loop_NTPase"/>
</dbReference>
<comment type="caution">
    <text evidence="2">The sequence shown here is derived from an EMBL/GenBank/DDBJ whole genome shotgun (WGS) entry which is preliminary data.</text>
</comment>
<dbReference type="Gene3D" id="3.40.50.300">
    <property type="entry name" value="P-loop containing nucleotide triphosphate hydrolases"/>
    <property type="match status" value="1"/>
</dbReference>
<dbReference type="SUPFAM" id="SSF52540">
    <property type="entry name" value="P-loop containing nucleoside triphosphate hydrolases"/>
    <property type="match status" value="1"/>
</dbReference>
<evidence type="ECO:0000259" key="1">
    <source>
        <dbReference type="SMART" id="SM00421"/>
    </source>
</evidence>
<accession>A0A940PR16</accession>
<sequence>MVSRRSDKISHIKSPQIRVGRPKLGEKVSVRISGDIGFVEAKSLPETAPSANRHLSIWRAQILSTVIPSRASLIVLSGGAGSGKSSTALQIASAFSDTKNGTYAWVKCHPGLTSLDEFSRTIVDDVSHAIIHRGAETKGRMPQRFESLQHPAERIFALGAAREPMTIVLDDYHLASSKENDSWILELVESGEQLCIVITTRVPLTEFTNPISALRISIIEIPQDMLHFSVSEIRQLLRLRQPSAFKNSKRELEIIANEVFSHTEGWPGAVHAISIGSPIQQNHFDLQLSQKSFFTMIETWINTLDSEVRIAVCASALPSESSTTLIAKVCELDATQTRMLFECYNTLGAIFTLDESNTRWYRHQRLVRIQLLTLAKQVLSEDNHFRLLGALSRALKDSDPLEAARLALQAGQWNLLNEIVNHHPSCINLTSPADSASFAFQEIPHQVTKSYPALHFMSLLAEIGSPHKSKHRLITSSLRFLGNALVAKQVENPARAGMHSALKMGAARMIGREAQSLTYARKADVQQEISEVRDKTESAELKCLISEHIAITYLVSERFHESASQLERLSNLRQTAAPNRLPHQFALQAFVAAWRGDLRTAKRSIEAVTARTPKPNWFAGYEAAGFHVASALLELEDANWRSARRQLDSYSEMRQVSEFWPQLTCIEALIIEAQDGPDEALNRLTWLIESSSNAQMLSKTNKALLDGLSSRLAWRASRTVPIPGMQQARTVGHVISQLSYGRSAGARSTASEILRNPSTENFPRRKCKVLLLHAESARCMGELEIAQRSFKSALALAGQYRLTLPFRVLPDSSMDALTNLINSRDTDNSQLVTETRGLLSTAEVRALSSILKHGSIALAATNLHLSPHTVKNQVRSAYRKLGVNKRSDAIAAAIEAGYQLSG</sequence>
<feature type="domain" description="HTH luxR-type" evidence="1">
    <location>
        <begin position="836"/>
        <end position="893"/>
    </location>
</feature>
<dbReference type="InterPro" id="IPR036388">
    <property type="entry name" value="WH-like_DNA-bd_sf"/>
</dbReference>
<dbReference type="RefSeq" id="WP_209704121.1">
    <property type="nucleotide sequence ID" value="NZ_JAFIDA010000001.1"/>
</dbReference>
<reference evidence="2" key="1">
    <citation type="submission" date="2021-02" db="EMBL/GenBank/DDBJ databases">
        <title>Sequencing the genomes of 1000 actinobacteria strains.</title>
        <authorList>
            <person name="Klenk H.-P."/>
        </authorList>
    </citation>
    <scope>NUCLEOTIDE SEQUENCE</scope>
    <source>
        <strain evidence="2">DSM 22850</strain>
    </source>
</reference>
<keyword evidence="3" id="KW-1185">Reference proteome</keyword>
<gene>
    <name evidence="2" type="ORF">JOF28_000264</name>
</gene>
<organism evidence="2 3">
    <name type="scientific">Leucobacter exalbidus</name>
    <dbReference type="NCBI Taxonomy" id="662960"/>
    <lineage>
        <taxon>Bacteria</taxon>
        <taxon>Bacillati</taxon>
        <taxon>Actinomycetota</taxon>
        <taxon>Actinomycetes</taxon>
        <taxon>Micrococcales</taxon>
        <taxon>Microbacteriaceae</taxon>
        <taxon>Leucobacter</taxon>
    </lineage>
</organism>
<evidence type="ECO:0000313" key="2">
    <source>
        <dbReference type="EMBL" id="MBP1325032.1"/>
    </source>
</evidence>
<protein>
    <submittedName>
        <fullName evidence="2">ATP/maltotriose-dependent transcriptional regulator MalT</fullName>
    </submittedName>
</protein>
<name>A0A940PR16_9MICO</name>
<dbReference type="InterPro" id="IPR000792">
    <property type="entry name" value="Tscrpt_reg_LuxR_C"/>
</dbReference>
<proteinExistence type="predicted"/>
<evidence type="ECO:0000313" key="3">
    <source>
        <dbReference type="Proteomes" id="UP000675163"/>
    </source>
</evidence>
<dbReference type="EMBL" id="JAFIDA010000001">
    <property type="protein sequence ID" value="MBP1325032.1"/>
    <property type="molecule type" value="Genomic_DNA"/>
</dbReference>
<dbReference type="SUPFAM" id="SSF46894">
    <property type="entry name" value="C-terminal effector domain of the bipartite response regulators"/>
    <property type="match status" value="1"/>
</dbReference>
<dbReference type="GO" id="GO:0003677">
    <property type="term" value="F:DNA binding"/>
    <property type="evidence" value="ECO:0007669"/>
    <property type="project" value="InterPro"/>
</dbReference>
<dbReference type="SMART" id="SM00421">
    <property type="entry name" value="HTH_LUXR"/>
    <property type="match status" value="1"/>
</dbReference>
<dbReference type="GO" id="GO:0006355">
    <property type="term" value="P:regulation of DNA-templated transcription"/>
    <property type="evidence" value="ECO:0007669"/>
    <property type="project" value="InterPro"/>
</dbReference>
<dbReference type="Proteomes" id="UP000675163">
    <property type="component" value="Unassembled WGS sequence"/>
</dbReference>